<dbReference type="RefSeq" id="WP_129259767.1">
    <property type="nucleotide sequence ID" value="NZ_SDKC01000003.1"/>
</dbReference>
<dbReference type="Pfam" id="PF00872">
    <property type="entry name" value="Transposase_mut"/>
    <property type="match status" value="1"/>
</dbReference>
<evidence type="ECO:0000256" key="4">
    <source>
        <dbReference type="ARBA" id="ARBA00023125"/>
    </source>
</evidence>
<name>A0A4Q1RD27_9FIRM</name>
<evidence type="ECO:0000256" key="2">
    <source>
        <dbReference type="ARBA" id="ARBA00010961"/>
    </source>
</evidence>
<gene>
    <name evidence="7" type="ORF">ETP43_16875</name>
</gene>
<keyword evidence="6" id="KW-0814">Transposable element</keyword>
<dbReference type="InterPro" id="IPR001207">
    <property type="entry name" value="Transposase_mutator"/>
</dbReference>
<keyword evidence="4 6" id="KW-0238">DNA-binding</keyword>
<dbReference type="GO" id="GO:0004803">
    <property type="term" value="F:transposase activity"/>
    <property type="evidence" value="ECO:0007669"/>
    <property type="project" value="UniProtKB-UniRule"/>
</dbReference>
<evidence type="ECO:0000313" key="7">
    <source>
        <dbReference type="EMBL" id="RXS72507.1"/>
    </source>
</evidence>
<evidence type="ECO:0000256" key="5">
    <source>
        <dbReference type="ARBA" id="ARBA00023172"/>
    </source>
</evidence>
<organism evidence="7 8">
    <name type="scientific">Blautia faecicola</name>
    <dbReference type="NCBI Taxonomy" id="2509240"/>
    <lineage>
        <taxon>Bacteria</taxon>
        <taxon>Bacillati</taxon>
        <taxon>Bacillota</taxon>
        <taxon>Clostridia</taxon>
        <taxon>Lachnospirales</taxon>
        <taxon>Lachnospiraceae</taxon>
        <taxon>Blautia</taxon>
    </lineage>
</organism>
<dbReference type="AlphaFoldDB" id="A0A4Q1RD27"/>
<keyword evidence="3 6" id="KW-0815">Transposition</keyword>
<dbReference type="EMBL" id="SDKC01000003">
    <property type="protein sequence ID" value="RXS72507.1"/>
    <property type="molecule type" value="Genomic_DNA"/>
</dbReference>
<dbReference type="OrthoDB" id="9779930at2"/>
<proteinExistence type="inferred from homology"/>
<dbReference type="GO" id="GO:0006313">
    <property type="term" value="P:DNA transposition"/>
    <property type="evidence" value="ECO:0007669"/>
    <property type="project" value="UniProtKB-UniRule"/>
</dbReference>
<dbReference type="PANTHER" id="PTHR33217:SF8">
    <property type="entry name" value="MUTATOR FAMILY TRANSPOSASE"/>
    <property type="match status" value="1"/>
</dbReference>
<dbReference type="GO" id="GO:0003677">
    <property type="term" value="F:DNA binding"/>
    <property type="evidence" value="ECO:0007669"/>
    <property type="project" value="UniProtKB-UniRule"/>
</dbReference>
<dbReference type="PROSITE" id="PS01007">
    <property type="entry name" value="TRANSPOSASE_MUTATOR"/>
    <property type="match status" value="1"/>
</dbReference>
<dbReference type="PANTHER" id="PTHR33217">
    <property type="entry name" value="TRANSPOSASE FOR INSERTION SEQUENCE ELEMENT IS1081"/>
    <property type="match status" value="1"/>
</dbReference>
<keyword evidence="5 6" id="KW-0233">DNA recombination</keyword>
<keyword evidence="8" id="KW-1185">Reference proteome</keyword>
<accession>A0A4Q1RD27</accession>
<protein>
    <recommendedName>
        <fullName evidence="6">Mutator family transposase</fullName>
    </recommendedName>
</protein>
<comment type="function">
    <text evidence="1 6">Required for the transposition of the insertion element.</text>
</comment>
<dbReference type="NCBIfam" id="NF033543">
    <property type="entry name" value="transpos_IS256"/>
    <property type="match status" value="1"/>
</dbReference>
<evidence type="ECO:0000313" key="8">
    <source>
        <dbReference type="Proteomes" id="UP000290106"/>
    </source>
</evidence>
<evidence type="ECO:0000256" key="1">
    <source>
        <dbReference type="ARBA" id="ARBA00002190"/>
    </source>
</evidence>
<sequence>MARKKDSPQKAALRELMGNYLKENNVKVKDGTDVNSIMRDMMSIILEGALDQELDEELGYSKYDYRNKETDNSRNGYSQKTLHTSYGDMEIDIPRDRKGDFEPQVVKKYQNSITQDMEEKIISMYAKGMTTADIESHMRELYDLEISDSTVSRITDKILPIVKEWQERPLESVYAVVFMDAIHFHARNEGRIVKRAVYIAIGIDMEGRKDVLGMYVGQNESAKFWLSILNGLKNRGVEDILIACVDGLTGFPQAIEAVFPQTEIQQCIIHQIRNTTKFVSYKEIKPLMADLKRVYAAPTEEVALAELDSFDEKWSGKYPKIAKSWKDNWANLSTYFKYPEAVRRLIYTTNTIEGFNRQLRKVTKSKTVFPSDDSLLKMLYLAMIDITKKWTGHRQDWGQIHSQLEIFFEEDWKGYKQNAC</sequence>
<evidence type="ECO:0000256" key="3">
    <source>
        <dbReference type="ARBA" id="ARBA00022578"/>
    </source>
</evidence>
<comment type="caution">
    <text evidence="7">The sequence shown here is derived from an EMBL/GenBank/DDBJ whole genome shotgun (WGS) entry which is preliminary data.</text>
</comment>
<dbReference type="Proteomes" id="UP000290106">
    <property type="component" value="Unassembled WGS sequence"/>
</dbReference>
<reference evidence="7 8" key="1">
    <citation type="submission" date="2019-01" db="EMBL/GenBank/DDBJ databases">
        <title>Blautia sp. nov. KGMB01111 isolated human feces.</title>
        <authorList>
            <person name="Park J.-E."/>
            <person name="Kim J.-S."/>
            <person name="Park S.-H."/>
        </authorList>
    </citation>
    <scope>NUCLEOTIDE SEQUENCE [LARGE SCALE GENOMIC DNA]</scope>
    <source>
        <strain evidence="7 8">KGMB01111</strain>
    </source>
</reference>
<evidence type="ECO:0000256" key="6">
    <source>
        <dbReference type="RuleBase" id="RU365089"/>
    </source>
</evidence>
<comment type="similarity">
    <text evidence="2 6">Belongs to the transposase mutator family.</text>
</comment>